<proteinExistence type="predicted"/>
<name>A0ABP7W8Q9_9ACTN</name>
<dbReference type="EMBL" id="BAAAZY010000028">
    <property type="protein sequence ID" value="GAA4083737.1"/>
    <property type="molecule type" value="Genomic_DNA"/>
</dbReference>
<protein>
    <submittedName>
        <fullName evidence="1">Uncharacterized protein</fullName>
    </submittedName>
</protein>
<dbReference type="Proteomes" id="UP001499984">
    <property type="component" value="Unassembled WGS sequence"/>
</dbReference>
<accession>A0ABP7W8Q9</accession>
<comment type="caution">
    <text evidence="1">The sequence shown here is derived from an EMBL/GenBank/DDBJ whole genome shotgun (WGS) entry which is preliminary data.</text>
</comment>
<organism evidence="1 2">
    <name type="scientific">Streptomyces shaanxiensis</name>
    <dbReference type="NCBI Taxonomy" id="653357"/>
    <lineage>
        <taxon>Bacteria</taxon>
        <taxon>Bacillati</taxon>
        <taxon>Actinomycetota</taxon>
        <taxon>Actinomycetes</taxon>
        <taxon>Kitasatosporales</taxon>
        <taxon>Streptomycetaceae</taxon>
        <taxon>Streptomyces</taxon>
    </lineage>
</organism>
<reference evidence="2" key="1">
    <citation type="journal article" date="2019" name="Int. J. Syst. Evol. Microbiol.">
        <title>The Global Catalogue of Microorganisms (GCM) 10K type strain sequencing project: providing services to taxonomists for standard genome sequencing and annotation.</title>
        <authorList>
            <consortium name="The Broad Institute Genomics Platform"/>
            <consortium name="The Broad Institute Genome Sequencing Center for Infectious Disease"/>
            <person name="Wu L."/>
            <person name="Ma J."/>
        </authorList>
    </citation>
    <scope>NUCLEOTIDE SEQUENCE [LARGE SCALE GENOMIC DNA]</scope>
    <source>
        <strain evidence="2">JCM 16925</strain>
    </source>
</reference>
<gene>
    <name evidence="1" type="ORF">GCM10022233_76920</name>
</gene>
<sequence length="71" mass="7564">MVRRVAEQAAVGEAVLLQQILAHVQFECRPAVTEGRQSGTQRDAEGLGGRHLAGEGRVEGLAHVAPLSLHQ</sequence>
<dbReference type="RefSeq" id="WP_425587584.1">
    <property type="nucleotide sequence ID" value="NZ_BAAAZY010000028.1"/>
</dbReference>
<keyword evidence="2" id="KW-1185">Reference proteome</keyword>
<evidence type="ECO:0000313" key="2">
    <source>
        <dbReference type="Proteomes" id="UP001499984"/>
    </source>
</evidence>
<evidence type="ECO:0000313" key="1">
    <source>
        <dbReference type="EMBL" id="GAA4083737.1"/>
    </source>
</evidence>